<sequence>MQTSAVEPWELYEGLKNKFLFNNDINSIHILLSLYDLEKNISNIYPQYICTKNIENKIKKLLRDRDNPRAIARSITNVIREDIDRIELCFYIEGYKYGFYNNKWINVLEELALKYFDLDILYDKRYLFHFNYANNEINKVRNEIKEEIDINESVRNEYKHLIKIFAEKVIHSKLKYIDNYVDKQLKLVFNPDELNIKEESICLTQNELEKIYDVLVRELIKNLMNIFKGSCWYALNDRVLKRYPY</sequence>
<dbReference type="EMBL" id="QXXA01000009">
    <property type="protein sequence ID" value="NBI06946.1"/>
    <property type="molecule type" value="Genomic_DNA"/>
</dbReference>
<dbReference type="OrthoDB" id="1952884at2"/>
<comment type="caution">
    <text evidence="1">The sequence shown here is derived from an EMBL/GenBank/DDBJ whole genome shotgun (WGS) entry which is preliminary data.</text>
</comment>
<gene>
    <name evidence="1" type="ORF">D3Z33_08780</name>
</gene>
<name>A0A845QZM1_9CLOT</name>
<dbReference type="Proteomes" id="UP000467132">
    <property type="component" value="Unassembled WGS sequence"/>
</dbReference>
<organism evidence="1 2">
    <name type="scientific">Senegalia massiliensis</name>
    <dbReference type="NCBI Taxonomy" id="1720316"/>
    <lineage>
        <taxon>Bacteria</taxon>
        <taxon>Bacillati</taxon>
        <taxon>Bacillota</taxon>
        <taxon>Clostridia</taxon>
        <taxon>Eubacteriales</taxon>
        <taxon>Clostridiaceae</taxon>
        <taxon>Senegalia</taxon>
    </lineage>
</organism>
<protein>
    <submittedName>
        <fullName evidence="1">Uncharacterized protein</fullName>
    </submittedName>
</protein>
<reference evidence="1 2" key="1">
    <citation type="submission" date="2018-08" db="EMBL/GenBank/DDBJ databases">
        <title>Murine metabolic-syndrome-specific gut microbial biobank.</title>
        <authorList>
            <person name="Liu C."/>
        </authorList>
    </citation>
    <scope>NUCLEOTIDE SEQUENCE [LARGE SCALE GENOMIC DNA]</scope>
    <source>
        <strain evidence="1 2">583</strain>
    </source>
</reference>
<proteinExistence type="predicted"/>
<keyword evidence="2" id="KW-1185">Reference proteome</keyword>
<dbReference type="AlphaFoldDB" id="A0A845QZM1"/>
<evidence type="ECO:0000313" key="2">
    <source>
        <dbReference type="Proteomes" id="UP000467132"/>
    </source>
</evidence>
<accession>A0A845QZM1</accession>
<evidence type="ECO:0000313" key="1">
    <source>
        <dbReference type="EMBL" id="NBI06946.1"/>
    </source>
</evidence>